<dbReference type="GO" id="GO:0003700">
    <property type="term" value="F:DNA-binding transcription factor activity"/>
    <property type="evidence" value="ECO:0007669"/>
    <property type="project" value="TreeGrafter"/>
</dbReference>
<dbReference type="InterPro" id="IPR050707">
    <property type="entry name" value="HTH_MetabolicPath_Reg"/>
</dbReference>
<dbReference type="Proteomes" id="UP000237798">
    <property type="component" value="Unassembled WGS sequence"/>
</dbReference>
<keyword evidence="3" id="KW-0804">Transcription</keyword>
<dbReference type="PROSITE" id="PS51078">
    <property type="entry name" value="ICLR_ED"/>
    <property type="match status" value="1"/>
</dbReference>
<evidence type="ECO:0000256" key="1">
    <source>
        <dbReference type="ARBA" id="ARBA00023015"/>
    </source>
</evidence>
<dbReference type="Pfam" id="PF01614">
    <property type="entry name" value="IclR_C"/>
    <property type="match status" value="1"/>
</dbReference>
<evidence type="ECO:0000259" key="5">
    <source>
        <dbReference type="PROSITE" id="PS51078"/>
    </source>
</evidence>
<dbReference type="GO" id="GO:0003677">
    <property type="term" value="F:DNA binding"/>
    <property type="evidence" value="ECO:0007669"/>
    <property type="project" value="UniProtKB-KW"/>
</dbReference>
<keyword evidence="7" id="KW-1185">Reference proteome</keyword>
<dbReference type="EMBL" id="PVXP01000053">
    <property type="protein sequence ID" value="PRR82593.1"/>
    <property type="molecule type" value="Genomic_DNA"/>
</dbReference>
<evidence type="ECO:0000256" key="2">
    <source>
        <dbReference type="ARBA" id="ARBA00023125"/>
    </source>
</evidence>
<organism evidence="6 7">
    <name type="scientific">Clostridium luticellarii</name>
    <dbReference type="NCBI Taxonomy" id="1691940"/>
    <lineage>
        <taxon>Bacteria</taxon>
        <taxon>Bacillati</taxon>
        <taxon>Bacillota</taxon>
        <taxon>Clostridia</taxon>
        <taxon>Eubacteriales</taxon>
        <taxon>Clostridiaceae</taxon>
        <taxon>Clostridium</taxon>
    </lineage>
</organism>
<keyword evidence="1" id="KW-0805">Transcription regulation</keyword>
<dbReference type="InterPro" id="IPR029016">
    <property type="entry name" value="GAF-like_dom_sf"/>
</dbReference>
<dbReference type="SUPFAM" id="SSF55781">
    <property type="entry name" value="GAF domain-like"/>
    <property type="match status" value="1"/>
</dbReference>
<sequence length="249" mass="27825">MSVKSAERVLRIFEYLSSYPNGQTINEISTQLGYAPSSTHALLKTLLDNGYLYVDEMKRYILGPKLIQLGASVSSHMNINKIAQPLLKEAMEELEETIFMAVLSKGEIIYVAKENSYKTVTTNAGIGSRKPIYCTGLGKVFLAFMEPDKRSQILDNIKFKKFTDNTATSKDELMKQLVSFKKQGYAVDNEEIEEGLRCIAVPVFNASKHVVAALSASGPKERMLSKEKHVIKKMLDISNLLSYQLGNVK</sequence>
<evidence type="ECO:0000259" key="4">
    <source>
        <dbReference type="PROSITE" id="PS51077"/>
    </source>
</evidence>
<dbReference type="GO" id="GO:0045892">
    <property type="term" value="P:negative regulation of DNA-templated transcription"/>
    <property type="evidence" value="ECO:0007669"/>
    <property type="project" value="TreeGrafter"/>
</dbReference>
<feature type="domain" description="IclR-ED" evidence="5">
    <location>
        <begin position="65"/>
        <end position="249"/>
    </location>
</feature>
<dbReference type="InterPro" id="IPR005471">
    <property type="entry name" value="Tscrpt_reg_IclR_N"/>
</dbReference>
<dbReference type="PANTHER" id="PTHR30136">
    <property type="entry name" value="HELIX-TURN-HELIX TRANSCRIPTIONAL REGULATOR, ICLR FAMILY"/>
    <property type="match status" value="1"/>
</dbReference>
<evidence type="ECO:0000313" key="7">
    <source>
        <dbReference type="Proteomes" id="UP000237798"/>
    </source>
</evidence>
<dbReference type="Gene3D" id="1.10.10.10">
    <property type="entry name" value="Winged helix-like DNA-binding domain superfamily/Winged helix DNA-binding domain"/>
    <property type="match status" value="1"/>
</dbReference>
<reference evidence="6 7" key="1">
    <citation type="submission" date="2018-03" db="EMBL/GenBank/DDBJ databases">
        <title>Genome sequence of Clostridium luticellarii DSM 29923.</title>
        <authorList>
            <person name="Poehlein A."/>
            <person name="Daniel R."/>
        </authorList>
    </citation>
    <scope>NUCLEOTIDE SEQUENCE [LARGE SCALE GENOMIC DNA]</scope>
    <source>
        <strain evidence="6 7">DSM 29923</strain>
    </source>
</reference>
<evidence type="ECO:0000313" key="6">
    <source>
        <dbReference type="EMBL" id="PRR82593.1"/>
    </source>
</evidence>
<dbReference type="SUPFAM" id="SSF46785">
    <property type="entry name" value="Winged helix' DNA-binding domain"/>
    <property type="match status" value="1"/>
</dbReference>
<comment type="caution">
    <text evidence="6">The sequence shown here is derived from an EMBL/GenBank/DDBJ whole genome shotgun (WGS) entry which is preliminary data.</text>
</comment>
<accession>A0A2T0BFJ2</accession>
<dbReference type="Pfam" id="PF09339">
    <property type="entry name" value="HTH_IclR"/>
    <property type="match status" value="1"/>
</dbReference>
<dbReference type="Gene3D" id="3.30.450.40">
    <property type="match status" value="1"/>
</dbReference>
<dbReference type="SMART" id="SM00346">
    <property type="entry name" value="HTH_ICLR"/>
    <property type="match status" value="1"/>
</dbReference>
<name>A0A2T0BFJ2_9CLOT</name>
<dbReference type="OrthoDB" id="9791752at2"/>
<dbReference type="InterPro" id="IPR014757">
    <property type="entry name" value="Tscrpt_reg_IclR_C"/>
</dbReference>
<evidence type="ECO:0000256" key="3">
    <source>
        <dbReference type="ARBA" id="ARBA00023163"/>
    </source>
</evidence>
<dbReference type="RefSeq" id="WP_106010403.1">
    <property type="nucleotide sequence ID" value="NZ_PVXP01000053.1"/>
</dbReference>
<dbReference type="InterPro" id="IPR036388">
    <property type="entry name" value="WH-like_DNA-bd_sf"/>
</dbReference>
<dbReference type="AlphaFoldDB" id="A0A2T0BFJ2"/>
<feature type="domain" description="HTH iclR-type" evidence="4">
    <location>
        <begin position="3"/>
        <end position="64"/>
    </location>
</feature>
<protein>
    <submittedName>
        <fullName evidence="6">Transcriptional regulator KdgR</fullName>
    </submittedName>
</protein>
<proteinExistence type="predicted"/>
<keyword evidence="2" id="KW-0238">DNA-binding</keyword>
<dbReference type="InterPro" id="IPR036390">
    <property type="entry name" value="WH_DNA-bd_sf"/>
</dbReference>
<dbReference type="PROSITE" id="PS51077">
    <property type="entry name" value="HTH_ICLR"/>
    <property type="match status" value="1"/>
</dbReference>
<dbReference type="PANTHER" id="PTHR30136:SF35">
    <property type="entry name" value="HTH-TYPE TRANSCRIPTIONAL REGULATOR RV1719"/>
    <property type="match status" value="1"/>
</dbReference>
<gene>
    <name evidence="6" type="primary">kdgR_4</name>
    <name evidence="6" type="ORF">CLLU_28160</name>
</gene>